<keyword evidence="4" id="KW-1185">Reference proteome</keyword>
<gene>
    <name evidence="3" type="ORF">EJ419_08125</name>
</gene>
<keyword evidence="2" id="KW-0812">Transmembrane</keyword>
<evidence type="ECO:0000313" key="4">
    <source>
        <dbReference type="Proteomes" id="UP000291289"/>
    </source>
</evidence>
<protein>
    <submittedName>
        <fullName evidence="3">Uncharacterized protein</fullName>
    </submittedName>
</protein>
<feature type="region of interest" description="Disordered" evidence="1">
    <location>
        <begin position="85"/>
        <end position="113"/>
    </location>
</feature>
<evidence type="ECO:0000256" key="1">
    <source>
        <dbReference type="SAM" id="MobiDB-lite"/>
    </source>
</evidence>
<evidence type="ECO:0000256" key="2">
    <source>
        <dbReference type="SAM" id="Phobius"/>
    </source>
</evidence>
<dbReference type="EMBL" id="RXLP01000027">
    <property type="protein sequence ID" value="TCD53597.1"/>
    <property type="molecule type" value="Genomic_DNA"/>
</dbReference>
<accession>A0A4R0QUE3</accession>
<dbReference type="Proteomes" id="UP000291289">
    <property type="component" value="Unassembled WGS sequence"/>
</dbReference>
<organism evidence="3 4">
    <name type="scientific">Alloscardovia theropitheci</name>
    <dbReference type="NCBI Taxonomy" id="2496842"/>
    <lineage>
        <taxon>Bacteria</taxon>
        <taxon>Bacillati</taxon>
        <taxon>Actinomycetota</taxon>
        <taxon>Actinomycetes</taxon>
        <taxon>Bifidobacteriales</taxon>
        <taxon>Bifidobacteriaceae</taxon>
        <taxon>Alloscardovia</taxon>
    </lineage>
</organism>
<reference evidence="3 4" key="1">
    <citation type="submission" date="2018-12" db="EMBL/GenBank/DDBJ databases">
        <title>Alloscrdovia theropitheci sp. nov: a novel taxon from the feces of the bleeding-herat monkey (Theropithecus geleda).</title>
        <authorList>
            <person name="Modesto M."/>
        </authorList>
    </citation>
    <scope>NUCLEOTIDE SEQUENCE [LARGE SCALE GENOMIC DNA]</scope>
    <source>
        <strain evidence="3 4">GLDI4/2</strain>
    </source>
</reference>
<dbReference type="AlphaFoldDB" id="A0A4R0QUE3"/>
<evidence type="ECO:0000313" key="3">
    <source>
        <dbReference type="EMBL" id="TCD53597.1"/>
    </source>
</evidence>
<feature type="transmembrane region" description="Helical" evidence="2">
    <location>
        <begin position="41"/>
        <end position="62"/>
    </location>
</feature>
<name>A0A4R0QUE3_9BIFI</name>
<dbReference type="RefSeq" id="WP_131285405.1">
    <property type="nucleotide sequence ID" value="NZ_RXLP01000027.1"/>
</dbReference>
<sequence length="113" mass="12921">MNSNISAKKIAYYCGATFFDLIFIVGVCTLLIPQLHVIPPLYSIMLSLIGLVGLSAFWILFFQLQKKEKEENALRVRHAQANDVTDSHVHNEQTSFDYHDSLDQKTIDEDTKF</sequence>
<feature type="transmembrane region" description="Helical" evidence="2">
    <location>
        <begin position="12"/>
        <end position="35"/>
    </location>
</feature>
<proteinExistence type="predicted"/>
<keyword evidence="2" id="KW-1133">Transmembrane helix</keyword>
<keyword evidence="2" id="KW-0472">Membrane</keyword>
<comment type="caution">
    <text evidence="3">The sequence shown here is derived from an EMBL/GenBank/DDBJ whole genome shotgun (WGS) entry which is preliminary data.</text>
</comment>